<protein>
    <submittedName>
        <fullName evidence="3">Serine hydrolase FSH</fullName>
    </submittedName>
</protein>
<dbReference type="GO" id="GO:0005634">
    <property type="term" value="C:nucleus"/>
    <property type="evidence" value="ECO:0007669"/>
    <property type="project" value="TreeGrafter"/>
</dbReference>
<dbReference type="AlphaFoldDB" id="A0A8H4VFL9"/>
<dbReference type="PANTHER" id="PTHR48070">
    <property type="entry name" value="ESTERASE OVCA2"/>
    <property type="match status" value="1"/>
</dbReference>
<proteinExistence type="predicted"/>
<feature type="domain" description="Serine hydrolase" evidence="2">
    <location>
        <begin position="4"/>
        <end position="228"/>
    </location>
</feature>
<comment type="caution">
    <text evidence="3">The sequence shown here is derived from an EMBL/GenBank/DDBJ whole genome shotgun (WGS) entry which is preliminary data.</text>
</comment>
<reference evidence="3 4" key="1">
    <citation type="journal article" date="2020" name="G3 (Bethesda)">
        <title>Genetic Underpinnings of Host Manipulation by Ophiocordyceps as Revealed by Comparative Transcriptomics.</title>
        <authorList>
            <person name="Will I."/>
            <person name="Das B."/>
            <person name="Trinh T."/>
            <person name="Brachmann A."/>
            <person name="Ohm R.A."/>
            <person name="de Bekker C."/>
        </authorList>
    </citation>
    <scope>NUCLEOTIDE SEQUENCE [LARGE SCALE GENOMIC DNA]</scope>
    <source>
        <strain evidence="3 4">EC05</strain>
    </source>
</reference>
<dbReference type="OrthoDB" id="2094269at2759"/>
<dbReference type="GO" id="GO:0005737">
    <property type="term" value="C:cytoplasm"/>
    <property type="evidence" value="ECO:0007669"/>
    <property type="project" value="TreeGrafter"/>
</dbReference>
<evidence type="ECO:0000259" key="2">
    <source>
        <dbReference type="Pfam" id="PF03959"/>
    </source>
</evidence>
<dbReference type="EMBL" id="JAACLJ010000002">
    <property type="protein sequence ID" value="KAF4592362.1"/>
    <property type="molecule type" value="Genomic_DNA"/>
</dbReference>
<dbReference type="Gene3D" id="3.40.50.1820">
    <property type="entry name" value="alpha/beta hydrolase"/>
    <property type="match status" value="1"/>
</dbReference>
<dbReference type="InterPro" id="IPR029058">
    <property type="entry name" value="AB_hydrolase_fold"/>
</dbReference>
<evidence type="ECO:0000313" key="3">
    <source>
        <dbReference type="EMBL" id="KAF4592362.1"/>
    </source>
</evidence>
<organism evidence="3 4">
    <name type="scientific">Ophiocordyceps camponoti-floridani</name>
    <dbReference type="NCBI Taxonomy" id="2030778"/>
    <lineage>
        <taxon>Eukaryota</taxon>
        <taxon>Fungi</taxon>
        <taxon>Dikarya</taxon>
        <taxon>Ascomycota</taxon>
        <taxon>Pezizomycotina</taxon>
        <taxon>Sordariomycetes</taxon>
        <taxon>Hypocreomycetidae</taxon>
        <taxon>Hypocreales</taxon>
        <taxon>Ophiocordycipitaceae</taxon>
        <taxon>Ophiocordyceps</taxon>
    </lineage>
</organism>
<dbReference type="Proteomes" id="UP000562929">
    <property type="component" value="Unassembled WGS sequence"/>
</dbReference>
<evidence type="ECO:0000313" key="4">
    <source>
        <dbReference type="Proteomes" id="UP000562929"/>
    </source>
</evidence>
<dbReference type="GO" id="GO:0019748">
    <property type="term" value="P:secondary metabolic process"/>
    <property type="evidence" value="ECO:0007669"/>
    <property type="project" value="TreeGrafter"/>
</dbReference>
<keyword evidence="1 3" id="KW-0378">Hydrolase</keyword>
<dbReference type="SUPFAM" id="SSF53474">
    <property type="entry name" value="alpha/beta-Hydrolases"/>
    <property type="match status" value="1"/>
</dbReference>
<evidence type="ECO:0000256" key="1">
    <source>
        <dbReference type="ARBA" id="ARBA00022801"/>
    </source>
</evidence>
<dbReference type="InterPro" id="IPR005645">
    <property type="entry name" value="FSH-like_dom"/>
</dbReference>
<dbReference type="GO" id="GO:0016787">
    <property type="term" value="F:hydrolase activity"/>
    <property type="evidence" value="ECO:0007669"/>
    <property type="project" value="UniProtKB-KW"/>
</dbReference>
<keyword evidence="4" id="KW-1185">Reference proteome</keyword>
<sequence>MPPSTIKVLMLHGFSQSGPIFRAKTRALEKLLLKALAPSLSPVLLYPTAPIRLLARDVPGFVDNGDDDSQRSDARAWFRRDDATGVYVSLAEGMKTIAEAIREAGGVDAVCGFSQGALVASLVTAALEPARLVPEGSDSAAWVRNLREANRDRPLRFAVFYSGFVARADGLDWCYDPKLVTPTLHYMGSLDTVVSESRNRQLADKCRDSVVVVHPGAHYVPVTREWAMPLAGFIREHISRSQCMAGL</sequence>
<dbReference type="PANTHER" id="PTHR48070:SF6">
    <property type="entry name" value="ESTERASE OVCA2"/>
    <property type="match status" value="1"/>
</dbReference>
<gene>
    <name evidence="3" type="ORF">GQ602_002661</name>
</gene>
<accession>A0A8H4VFL9</accession>
<name>A0A8H4VFL9_9HYPO</name>
<dbReference type="InterPro" id="IPR050593">
    <property type="entry name" value="LovG"/>
</dbReference>
<dbReference type="Pfam" id="PF03959">
    <property type="entry name" value="FSH1"/>
    <property type="match status" value="1"/>
</dbReference>